<accession>A0ACC1Y9D2</accession>
<proteinExistence type="predicted"/>
<organism evidence="1 2">
    <name type="scientific">Melia azedarach</name>
    <name type="common">Chinaberry tree</name>
    <dbReference type="NCBI Taxonomy" id="155640"/>
    <lineage>
        <taxon>Eukaryota</taxon>
        <taxon>Viridiplantae</taxon>
        <taxon>Streptophyta</taxon>
        <taxon>Embryophyta</taxon>
        <taxon>Tracheophyta</taxon>
        <taxon>Spermatophyta</taxon>
        <taxon>Magnoliopsida</taxon>
        <taxon>eudicotyledons</taxon>
        <taxon>Gunneridae</taxon>
        <taxon>Pentapetalae</taxon>
        <taxon>rosids</taxon>
        <taxon>malvids</taxon>
        <taxon>Sapindales</taxon>
        <taxon>Meliaceae</taxon>
        <taxon>Melia</taxon>
    </lineage>
</organism>
<evidence type="ECO:0000313" key="1">
    <source>
        <dbReference type="EMBL" id="KAJ4719878.1"/>
    </source>
</evidence>
<dbReference type="Proteomes" id="UP001164539">
    <property type="component" value="Chromosome 4"/>
</dbReference>
<gene>
    <name evidence="1" type="ORF">OWV82_007793</name>
</gene>
<keyword evidence="2" id="KW-1185">Reference proteome</keyword>
<reference evidence="1 2" key="1">
    <citation type="journal article" date="2023" name="Science">
        <title>Complex scaffold remodeling in plant triterpene biosynthesis.</title>
        <authorList>
            <person name="De La Pena R."/>
            <person name="Hodgson H."/>
            <person name="Liu J.C."/>
            <person name="Stephenson M.J."/>
            <person name="Martin A.C."/>
            <person name="Owen C."/>
            <person name="Harkess A."/>
            <person name="Leebens-Mack J."/>
            <person name="Jimenez L.E."/>
            <person name="Osbourn A."/>
            <person name="Sattely E.S."/>
        </authorList>
    </citation>
    <scope>NUCLEOTIDE SEQUENCE [LARGE SCALE GENOMIC DNA]</scope>
    <source>
        <strain evidence="2">cv. JPN11</strain>
        <tissue evidence="1">Leaf</tissue>
    </source>
</reference>
<evidence type="ECO:0000313" key="2">
    <source>
        <dbReference type="Proteomes" id="UP001164539"/>
    </source>
</evidence>
<protein>
    <submittedName>
        <fullName evidence="1">Glucan endo-1,3-beta-glucosidase-like</fullName>
    </submittedName>
</protein>
<name>A0ACC1Y9D2_MELAZ</name>
<sequence>MTSTGGSIVFVTVLLYLAIAAYSAGDVENPSPSDSKQRQANAAELDLGLQGRKWCMPKEDTSDKILQENIEFVCNNGIDCKPIQPGGPCYYPKNAWSHAQYAMNAYYSAKGRNSVDCDFNQTGFLSDSDLSM</sequence>
<dbReference type="EMBL" id="CM051397">
    <property type="protein sequence ID" value="KAJ4719878.1"/>
    <property type="molecule type" value="Genomic_DNA"/>
</dbReference>
<comment type="caution">
    <text evidence="1">The sequence shown here is derived from an EMBL/GenBank/DDBJ whole genome shotgun (WGS) entry which is preliminary data.</text>
</comment>